<sequence>MKKISILLFLCGFTLQVFAQFPPKNIATALLCQDAIGLLHIYNKEPKNRSQVEDAFLTGIDLSEYSYEQIDTLCLVVDKSSVLGDYLFKVREYRKNEIINELEKCTVEELVSHAVAYPTRKALINDFINTSILSVLDSLSYKELSYISSYLRDYDIYFSVENKKKDRTYEIQNILQQNVHKYCEEEMVLMESLLFNIEKSVWRYLFGGYKEVAKYYSQIGMIPDDVTTAAEQYRALVRTCIPTKDISKKLKIEVSQFCNSINKARANYAQYFGRKNPPKINFVIPELDFSYNVSSDMLVKVGKAREHFVDDRETTKKISNVASVFIGFWATIGKGALDMMAVSNLSDKEVHFREMYMQEVLKEIVIKVERQNLLIKKSIEKQLKQNQNGFINFITN</sequence>
<dbReference type="Proteomes" id="UP000092631">
    <property type="component" value="Chromosome"/>
</dbReference>
<keyword evidence="3" id="KW-1185">Reference proteome</keyword>
<dbReference type="RefSeq" id="WP_065538625.1">
    <property type="nucleotide sequence ID" value="NZ_CAPDLJ010000077.1"/>
</dbReference>
<feature type="chain" id="PRO_5008886728" evidence="1">
    <location>
        <begin position="20"/>
        <end position="396"/>
    </location>
</feature>
<accession>A0A1C7GZE9</accession>
<evidence type="ECO:0000313" key="2">
    <source>
        <dbReference type="EMBL" id="ANU57639.1"/>
    </source>
</evidence>
<dbReference type="OrthoDB" id="10012637at2"/>
<protein>
    <submittedName>
        <fullName evidence="2">Uncharacterized protein</fullName>
    </submittedName>
</protein>
<dbReference type="GeneID" id="82187219"/>
<gene>
    <name evidence="2" type="ORF">A4V03_08710</name>
</gene>
<keyword evidence="1" id="KW-0732">Signal</keyword>
<evidence type="ECO:0000313" key="3">
    <source>
        <dbReference type="Proteomes" id="UP000092631"/>
    </source>
</evidence>
<organism evidence="2 3">
    <name type="scientific">Bacteroides caecimuris</name>
    <dbReference type="NCBI Taxonomy" id="1796613"/>
    <lineage>
        <taxon>Bacteria</taxon>
        <taxon>Pseudomonadati</taxon>
        <taxon>Bacteroidota</taxon>
        <taxon>Bacteroidia</taxon>
        <taxon>Bacteroidales</taxon>
        <taxon>Bacteroidaceae</taxon>
        <taxon>Bacteroides</taxon>
    </lineage>
</organism>
<feature type="signal peptide" evidence="1">
    <location>
        <begin position="1"/>
        <end position="19"/>
    </location>
</feature>
<dbReference type="EMBL" id="CP015401">
    <property type="protein sequence ID" value="ANU57639.1"/>
    <property type="molecule type" value="Genomic_DNA"/>
</dbReference>
<proteinExistence type="predicted"/>
<evidence type="ECO:0000256" key="1">
    <source>
        <dbReference type="SAM" id="SignalP"/>
    </source>
</evidence>
<dbReference type="AlphaFoldDB" id="A0A1C7GZE9"/>
<reference evidence="3" key="1">
    <citation type="submission" date="2016-04" db="EMBL/GenBank/DDBJ databases">
        <title>Complete Genome Sequences of Twelve Strains of a Stable Defined Moderately Diverse Mouse Microbiota 2 (sDMDMm2).</title>
        <authorList>
            <person name="Uchimura Y."/>
            <person name="Wyss M."/>
            <person name="Brugiroux S."/>
            <person name="Limenitakis J.P."/>
            <person name="Stecher B."/>
            <person name="McCoy K.D."/>
            <person name="Macpherson A.J."/>
        </authorList>
    </citation>
    <scope>NUCLEOTIDE SEQUENCE [LARGE SCALE GENOMIC DNA]</scope>
    <source>
        <strain evidence="3">I48</strain>
    </source>
</reference>
<dbReference type="KEGG" id="bcae:A4V03_08710"/>
<name>A0A1C7GZE9_9BACE</name>